<dbReference type="Gene3D" id="3.30.70.100">
    <property type="match status" value="1"/>
</dbReference>
<dbReference type="Proteomes" id="UP000679725">
    <property type="component" value="Unassembled WGS sequence"/>
</dbReference>
<protein>
    <recommendedName>
        <fullName evidence="3">DUF1330 domain-containing protein</fullName>
    </recommendedName>
</protein>
<comment type="caution">
    <text evidence="1">The sequence shown here is derived from an EMBL/GenBank/DDBJ whole genome shotgun (WGS) entry which is preliminary data.</text>
</comment>
<dbReference type="EMBL" id="CAJRAU010000001">
    <property type="protein sequence ID" value="CAG5068106.1"/>
    <property type="molecule type" value="Genomic_DNA"/>
</dbReference>
<organism evidence="1 2">
    <name type="scientific">Dyadobacter linearis</name>
    <dbReference type="NCBI Taxonomy" id="2823330"/>
    <lineage>
        <taxon>Bacteria</taxon>
        <taxon>Pseudomonadati</taxon>
        <taxon>Bacteroidota</taxon>
        <taxon>Cytophagia</taxon>
        <taxon>Cytophagales</taxon>
        <taxon>Spirosomataceae</taxon>
        <taxon>Dyadobacter</taxon>
    </lineage>
</organism>
<dbReference type="SUPFAM" id="SSF54909">
    <property type="entry name" value="Dimeric alpha+beta barrel"/>
    <property type="match status" value="1"/>
</dbReference>
<evidence type="ECO:0000313" key="1">
    <source>
        <dbReference type="EMBL" id="CAG5068106.1"/>
    </source>
</evidence>
<evidence type="ECO:0000313" key="2">
    <source>
        <dbReference type="Proteomes" id="UP000679725"/>
    </source>
</evidence>
<sequence>MIHITQFVYVREGKEDIFHEFEARVLPLLERHGGKLLMRIRPGAADFIAGELDPPYEIHLVSFQDEAGLQAYGSDEERQKWLSMKEESVTSVIMVKG</sequence>
<gene>
    <name evidence="1" type="ORF">DYBT9623_00834</name>
</gene>
<name>A0ABN7R1R1_9BACT</name>
<evidence type="ECO:0008006" key="3">
    <source>
        <dbReference type="Google" id="ProtNLM"/>
    </source>
</evidence>
<accession>A0ABN7R1R1</accession>
<keyword evidence="2" id="KW-1185">Reference proteome</keyword>
<dbReference type="RefSeq" id="WP_215232220.1">
    <property type="nucleotide sequence ID" value="NZ_CAJRAU010000001.1"/>
</dbReference>
<dbReference type="InterPro" id="IPR011008">
    <property type="entry name" value="Dimeric_a/b-barrel"/>
</dbReference>
<reference evidence="1 2" key="1">
    <citation type="submission" date="2021-04" db="EMBL/GenBank/DDBJ databases">
        <authorList>
            <person name="Rodrigo-Torres L."/>
            <person name="Arahal R. D."/>
            <person name="Lucena T."/>
        </authorList>
    </citation>
    <scope>NUCLEOTIDE SEQUENCE [LARGE SCALE GENOMIC DNA]</scope>
    <source>
        <strain evidence="1 2">CECT 9623</strain>
    </source>
</reference>
<proteinExistence type="predicted"/>